<evidence type="ECO:0000256" key="3">
    <source>
        <dbReference type="ARBA" id="ARBA00045169"/>
    </source>
</evidence>
<dbReference type="InterPro" id="IPR036249">
    <property type="entry name" value="Thioredoxin-like_sf"/>
</dbReference>
<evidence type="ECO:0000256" key="2">
    <source>
        <dbReference type="ARBA" id="ARBA00023002"/>
    </source>
</evidence>
<organism evidence="5">
    <name type="scientific">Arundo donax</name>
    <name type="common">Giant reed</name>
    <name type="synonym">Donax arundinaceus</name>
    <dbReference type="NCBI Taxonomy" id="35708"/>
    <lineage>
        <taxon>Eukaryota</taxon>
        <taxon>Viridiplantae</taxon>
        <taxon>Streptophyta</taxon>
        <taxon>Embryophyta</taxon>
        <taxon>Tracheophyta</taxon>
        <taxon>Spermatophyta</taxon>
        <taxon>Magnoliopsida</taxon>
        <taxon>Liliopsida</taxon>
        <taxon>Poales</taxon>
        <taxon>Poaceae</taxon>
        <taxon>PACMAD clade</taxon>
        <taxon>Arundinoideae</taxon>
        <taxon>Arundineae</taxon>
        <taxon>Arundo</taxon>
    </lineage>
</organism>
<dbReference type="GO" id="GO:0042744">
    <property type="term" value="P:hydrogen peroxide catabolic process"/>
    <property type="evidence" value="ECO:0007669"/>
    <property type="project" value="TreeGrafter"/>
</dbReference>
<accession>A0A0A8ZI31</accession>
<dbReference type="SUPFAM" id="SSF52833">
    <property type="entry name" value="Thioredoxin-like"/>
    <property type="match status" value="1"/>
</dbReference>
<dbReference type="EMBL" id="GBRH01263383">
    <property type="protein sequence ID" value="JAD34512.1"/>
    <property type="molecule type" value="Transcribed_RNA"/>
</dbReference>
<dbReference type="GO" id="GO:0045454">
    <property type="term" value="P:cell redox homeostasis"/>
    <property type="evidence" value="ECO:0007669"/>
    <property type="project" value="TreeGrafter"/>
</dbReference>
<evidence type="ECO:0000313" key="5">
    <source>
        <dbReference type="EMBL" id="JAD34512.1"/>
    </source>
</evidence>
<dbReference type="GO" id="GO:0006979">
    <property type="term" value="P:response to oxidative stress"/>
    <property type="evidence" value="ECO:0007669"/>
    <property type="project" value="TreeGrafter"/>
</dbReference>
<dbReference type="AlphaFoldDB" id="A0A0A8ZI31"/>
<protein>
    <submittedName>
        <fullName evidence="5">2-Cys Prx B (2-Cysteine peroxiredoxin B)</fullName>
    </submittedName>
</protein>
<sequence length="50" mass="5852">MAPDFEAEAAFDQQFTQGQAFWLHWEEVCVIIFFYPLDATFVCPTEINSF</sequence>
<name>A0A0A8ZI31_ARUDO</name>
<dbReference type="GO" id="GO:0033554">
    <property type="term" value="P:cellular response to stress"/>
    <property type="evidence" value="ECO:0007669"/>
    <property type="project" value="TreeGrafter"/>
</dbReference>
<reference evidence="5" key="2">
    <citation type="journal article" date="2015" name="Data Brief">
        <title>Shoot transcriptome of the giant reed, Arundo donax.</title>
        <authorList>
            <person name="Barrero R.A."/>
            <person name="Guerrero F.D."/>
            <person name="Moolhuijzen P."/>
            <person name="Goolsby J.A."/>
            <person name="Tidwell J."/>
            <person name="Bellgard S.E."/>
            <person name="Bellgard M.I."/>
        </authorList>
    </citation>
    <scope>NUCLEOTIDE SEQUENCE</scope>
    <source>
        <tissue evidence="5">Shoot tissue taken approximately 20 cm above the soil surface</tissue>
    </source>
</reference>
<dbReference type="GO" id="GO:0008379">
    <property type="term" value="F:thioredoxin peroxidase activity"/>
    <property type="evidence" value="ECO:0007669"/>
    <property type="project" value="TreeGrafter"/>
</dbReference>
<feature type="domain" description="Alkyl hydroperoxide reductase subunit C/ Thiol specific antioxidant" evidence="4">
    <location>
        <begin position="2"/>
        <end position="50"/>
    </location>
</feature>
<comment type="function">
    <text evidence="3">Thiol-specific peroxidase that catalyzes the reduction of hydrogen peroxide and organic hydroperoxides to water and alcohols, respectively. Plays a role in cell protection against oxidative stress by detoxifying peroxides. May be an antioxidant enzyme particularly in the developing shoot and photosynthesizing leaf.</text>
</comment>
<dbReference type="Gene3D" id="3.40.30.10">
    <property type="entry name" value="Glutaredoxin"/>
    <property type="match status" value="1"/>
</dbReference>
<dbReference type="InterPro" id="IPR000866">
    <property type="entry name" value="AhpC/TSA"/>
</dbReference>
<dbReference type="InterPro" id="IPR050217">
    <property type="entry name" value="Peroxiredoxin"/>
</dbReference>
<dbReference type="PANTHER" id="PTHR10681">
    <property type="entry name" value="THIOREDOXIN PEROXIDASE"/>
    <property type="match status" value="1"/>
</dbReference>
<keyword evidence="2" id="KW-0560">Oxidoreductase</keyword>
<reference evidence="5" key="1">
    <citation type="submission" date="2014-09" db="EMBL/GenBank/DDBJ databases">
        <authorList>
            <person name="Magalhaes I.L.F."/>
            <person name="Oliveira U."/>
            <person name="Santos F.R."/>
            <person name="Vidigal T.H.D.A."/>
            <person name="Brescovit A.D."/>
            <person name="Santos A.J."/>
        </authorList>
    </citation>
    <scope>NUCLEOTIDE SEQUENCE</scope>
    <source>
        <tissue evidence="5">Shoot tissue taken approximately 20 cm above the soil surface</tissue>
    </source>
</reference>
<dbReference type="PANTHER" id="PTHR10681:SF128">
    <property type="entry name" value="THIOREDOXIN-DEPENDENT PEROXIDE REDUCTASE, MITOCHONDRIAL"/>
    <property type="match status" value="1"/>
</dbReference>
<dbReference type="Pfam" id="PF00578">
    <property type="entry name" value="AhpC-TSA"/>
    <property type="match status" value="1"/>
</dbReference>
<evidence type="ECO:0000259" key="4">
    <source>
        <dbReference type="Pfam" id="PF00578"/>
    </source>
</evidence>
<evidence type="ECO:0000256" key="1">
    <source>
        <dbReference type="ARBA" id="ARBA00009796"/>
    </source>
</evidence>
<comment type="similarity">
    <text evidence="1">Belongs to the peroxiredoxin family. AhpC/Prx1 subfamily.</text>
</comment>
<proteinExistence type="inferred from homology"/>